<organism evidence="1 2">
    <name type="scientific">Corchorus olitorius</name>
    <dbReference type="NCBI Taxonomy" id="93759"/>
    <lineage>
        <taxon>Eukaryota</taxon>
        <taxon>Viridiplantae</taxon>
        <taxon>Streptophyta</taxon>
        <taxon>Embryophyta</taxon>
        <taxon>Tracheophyta</taxon>
        <taxon>Spermatophyta</taxon>
        <taxon>Magnoliopsida</taxon>
        <taxon>eudicotyledons</taxon>
        <taxon>Gunneridae</taxon>
        <taxon>Pentapetalae</taxon>
        <taxon>rosids</taxon>
        <taxon>malvids</taxon>
        <taxon>Malvales</taxon>
        <taxon>Malvaceae</taxon>
        <taxon>Grewioideae</taxon>
        <taxon>Apeibeae</taxon>
        <taxon>Corchorus</taxon>
    </lineage>
</organism>
<sequence length="66" mass="7692">MVLTLYLNCYSFKINNPSRRYVWVYMILRNVDENSGNAAESESKALKKANEVIKQLGMPRRCGYDE</sequence>
<evidence type="ECO:0000313" key="1">
    <source>
        <dbReference type="EMBL" id="OMP08200.1"/>
    </source>
</evidence>
<reference evidence="2" key="1">
    <citation type="submission" date="2013-09" db="EMBL/GenBank/DDBJ databases">
        <title>Corchorus olitorius genome sequencing.</title>
        <authorList>
            <person name="Alam M."/>
            <person name="Haque M.S."/>
            <person name="Islam M.S."/>
            <person name="Emdad E.M."/>
            <person name="Islam M.M."/>
            <person name="Ahmed B."/>
            <person name="Halim A."/>
            <person name="Hossen Q.M.M."/>
            <person name="Hossain M.Z."/>
            <person name="Ahmed R."/>
            <person name="Khan M.M."/>
            <person name="Islam R."/>
            <person name="Rashid M.M."/>
            <person name="Khan S.A."/>
            <person name="Rahman M.S."/>
            <person name="Alam M."/>
            <person name="Yahiya A.S."/>
            <person name="Khan M.S."/>
            <person name="Azam M.S."/>
            <person name="Haque T."/>
            <person name="Lashkar M.Z.H."/>
            <person name="Akhand A.I."/>
            <person name="Morshed G."/>
            <person name="Roy S."/>
            <person name="Uddin K.S."/>
            <person name="Rabeya T."/>
            <person name="Hossain A.S."/>
            <person name="Chowdhury A."/>
            <person name="Snigdha A.R."/>
            <person name="Mortoza M.S."/>
            <person name="Matin S.A."/>
            <person name="Hoque S.M.E."/>
            <person name="Islam M.K."/>
            <person name="Roy D.K."/>
            <person name="Haider R."/>
            <person name="Moosa M.M."/>
            <person name="Elias S.M."/>
            <person name="Hasan A.M."/>
            <person name="Jahan S."/>
            <person name="Shafiuddin M."/>
            <person name="Mahmood N."/>
            <person name="Shommy N.S."/>
        </authorList>
    </citation>
    <scope>NUCLEOTIDE SEQUENCE [LARGE SCALE GENOMIC DNA]</scope>
    <source>
        <strain evidence="2">cv. O-4</strain>
    </source>
</reference>
<accession>A0A1R3KM96</accession>
<evidence type="ECO:0000313" key="2">
    <source>
        <dbReference type="Proteomes" id="UP000187203"/>
    </source>
</evidence>
<gene>
    <name evidence="1" type="ORF">COLO4_06688</name>
</gene>
<dbReference type="EMBL" id="AWUE01012844">
    <property type="protein sequence ID" value="OMP08200.1"/>
    <property type="molecule type" value="Genomic_DNA"/>
</dbReference>
<keyword evidence="2" id="KW-1185">Reference proteome</keyword>
<dbReference type="Proteomes" id="UP000187203">
    <property type="component" value="Unassembled WGS sequence"/>
</dbReference>
<comment type="caution">
    <text evidence="1">The sequence shown here is derived from an EMBL/GenBank/DDBJ whole genome shotgun (WGS) entry which is preliminary data.</text>
</comment>
<protein>
    <submittedName>
        <fullName evidence="1">Uncharacterized protein</fullName>
    </submittedName>
</protein>
<proteinExistence type="predicted"/>
<dbReference type="AlphaFoldDB" id="A0A1R3KM96"/>
<name>A0A1R3KM96_9ROSI</name>